<dbReference type="EC" id="3.1.26.4" evidence="3"/>
<evidence type="ECO:0000256" key="2">
    <source>
        <dbReference type="ARBA" id="ARBA00005300"/>
    </source>
</evidence>
<dbReference type="GO" id="GO:0043137">
    <property type="term" value="P:DNA replication, removal of RNA primer"/>
    <property type="evidence" value="ECO:0007669"/>
    <property type="project" value="TreeGrafter"/>
</dbReference>
<dbReference type="InterPro" id="IPR036397">
    <property type="entry name" value="RNaseH_sf"/>
</dbReference>
<evidence type="ECO:0000256" key="7">
    <source>
        <dbReference type="ARBA" id="ARBA00022801"/>
    </source>
</evidence>
<dbReference type="GO" id="GO:0003676">
    <property type="term" value="F:nucleic acid binding"/>
    <property type="evidence" value="ECO:0007669"/>
    <property type="project" value="InterPro"/>
</dbReference>
<evidence type="ECO:0000256" key="5">
    <source>
        <dbReference type="ARBA" id="ARBA00022723"/>
    </source>
</evidence>
<sequence length="270" mass="30437">MDEVLADRDEGPDPACQLSSKELTDSAPRYLHQDAPILDYDPAPMRTQECFRGTRRVLASEFVPLSPTSTPAEVFPAGTSRRTDPHVYRFINRNNPDQFLILTDGACLGNGHPDARAGWAFVFKPETMCKSGTVSARLEYYGPFGDHYAQTNNRAELRAVLAALRFCYWPHDGFTTLVVATDSQYVAKGATEWGYGWVQNGWRSSNGEGVKNRDLWEALYGEIERLDEAGVKVEFWRIPREMNEVADRAAKQAAEFEGQTWFCDMVEAYS</sequence>
<dbReference type="PANTHER" id="PTHR10642:SF26">
    <property type="entry name" value="RIBONUCLEASE H1"/>
    <property type="match status" value="1"/>
</dbReference>
<dbReference type="EMBL" id="NKUJ01000071">
    <property type="protein sequence ID" value="RMJ15105.1"/>
    <property type="molecule type" value="Genomic_DNA"/>
</dbReference>
<feature type="compositionally biased region" description="Basic and acidic residues" evidence="8">
    <location>
        <begin position="1"/>
        <end position="11"/>
    </location>
</feature>
<evidence type="ECO:0000256" key="3">
    <source>
        <dbReference type="ARBA" id="ARBA00012180"/>
    </source>
</evidence>
<keyword evidence="5" id="KW-0479">Metal-binding</keyword>
<reference evidence="10 11" key="1">
    <citation type="submission" date="2017-06" db="EMBL/GenBank/DDBJ databases">
        <title>Comparative genomic analysis of Ambrosia Fusariam Clade fungi.</title>
        <authorList>
            <person name="Stajich J.E."/>
            <person name="Carrillo J."/>
            <person name="Kijimoto T."/>
            <person name="Eskalen A."/>
            <person name="O'Donnell K."/>
            <person name="Kasson M."/>
        </authorList>
    </citation>
    <scope>NUCLEOTIDE SEQUENCE [LARGE SCALE GENOMIC DNA]</scope>
    <source>
        <strain evidence="10">UCR3666</strain>
    </source>
</reference>
<proteinExistence type="inferred from homology"/>
<dbReference type="GO" id="GO:0004523">
    <property type="term" value="F:RNA-DNA hybrid ribonuclease activity"/>
    <property type="evidence" value="ECO:0007669"/>
    <property type="project" value="UniProtKB-EC"/>
</dbReference>
<feature type="domain" description="RNase H type-1" evidence="9">
    <location>
        <begin position="95"/>
        <end position="255"/>
    </location>
</feature>
<comment type="catalytic activity">
    <reaction evidence="1">
        <text>Endonucleolytic cleavage to 5'-phosphomonoester.</text>
        <dbReference type="EC" id="3.1.26.4"/>
    </reaction>
</comment>
<keyword evidence="11" id="KW-1185">Reference proteome</keyword>
<dbReference type="GO" id="GO:0046872">
    <property type="term" value="F:metal ion binding"/>
    <property type="evidence" value="ECO:0007669"/>
    <property type="project" value="UniProtKB-KW"/>
</dbReference>
<comment type="caution">
    <text evidence="10">The sequence shown here is derived from an EMBL/GenBank/DDBJ whole genome shotgun (WGS) entry which is preliminary data.</text>
</comment>
<keyword evidence="7" id="KW-0378">Hydrolase</keyword>
<evidence type="ECO:0000313" key="11">
    <source>
        <dbReference type="Proteomes" id="UP000277212"/>
    </source>
</evidence>
<dbReference type="PROSITE" id="PS50879">
    <property type="entry name" value="RNASE_H_1"/>
    <property type="match status" value="1"/>
</dbReference>
<feature type="region of interest" description="Disordered" evidence="8">
    <location>
        <begin position="1"/>
        <end position="25"/>
    </location>
</feature>
<dbReference type="PANTHER" id="PTHR10642">
    <property type="entry name" value="RIBONUCLEASE H1"/>
    <property type="match status" value="1"/>
</dbReference>
<dbReference type="OrthoDB" id="407198at2759"/>
<keyword evidence="4" id="KW-0540">Nuclease</keyword>
<evidence type="ECO:0000256" key="6">
    <source>
        <dbReference type="ARBA" id="ARBA00022759"/>
    </source>
</evidence>
<accession>A0A3M2SD08</accession>
<dbReference type="SUPFAM" id="SSF53098">
    <property type="entry name" value="Ribonuclease H-like"/>
    <property type="match status" value="1"/>
</dbReference>
<name>A0A3M2SD08_9HYPO</name>
<evidence type="ECO:0000259" key="9">
    <source>
        <dbReference type="PROSITE" id="PS50879"/>
    </source>
</evidence>
<keyword evidence="6" id="KW-0255">Endonuclease</keyword>
<comment type="similarity">
    <text evidence="2">Belongs to the RNase H family.</text>
</comment>
<dbReference type="Proteomes" id="UP000277212">
    <property type="component" value="Unassembled WGS sequence"/>
</dbReference>
<dbReference type="Gene3D" id="3.30.420.10">
    <property type="entry name" value="Ribonuclease H-like superfamily/Ribonuclease H"/>
    <property type="match status" value="1"/>
</dbReference>
<dbReference type="InterPro" id="IPR002156">
    <property type="entry name" value="RNaseH_domain"/>
</dbReference>
<dbReference type="InterPro" id="IPR012337">
    <property type="entry name" value="RNaseH-like_sf"/>
</dbReference>
<organism evidence="10 11">
    <name type="scientific">Fusarium kuroshium</name>
    <dbReference type="NCBI Taxonomy" id="2010991"/>
    <lineage>
        <taxon>Eukaryota</taxon>
        <taxon>Fungi</taxon>
        <taxon>Dikarya</taxon>
        <taxon>Ascomycota</taxon>
        <taxon>Pezizomycotina</taxon>
        <taxon>Sordariomycetes</taxon>
        <taxon>Hypocreomycetidae</taxon>
        <taxon>Hypocreales</taxon>
        <taxon>Nectriaceae</taxon>
        <taxon>Fusarium</taxon>
        <taxon>Fusarium solani species complex</taxon>
    </lineage>
</organism>
<evidence type="ECO:0000313" key="10">
    <source>
        <dbReference type="EMBL" id="RMJ15105.1"/>
    </source>
</evidence>
<dbReference type="CDD" id="cd13934">
    <property type="entry name" value="RNase_H_Dikarya_like"/>
    <property type="match status" value="1"/>
</dbReference>
<dbReference type="AlphaFoldDB" id="A0A3M2SD08"/>
<gene>
    <name evidence="10" type="ORF">CDV36_005269</name>
</gene>
<evidence type="ECO:0000256" key="1">
    <source>
        <dbReference type="ARBA" id="ARBA00000077"/>
    </source>
</evidence>
<protein>
    <recommendedName>
        <fullName evidence="3">ribonuclease H</fullName>
        <ecNumber evidence="3">3.1.26.4</ecNumber>
    </recommendedName>
</protein>
<dbReference type="STRING" id="2010991.A0A3M2SD08"/>
<dbReference type="Pfam" id="PF00075">
    <property type="entry name" value="RNase_H"/>
    <property type="match status" value="1"/>
</dbReference>
<evidence type="ECO:0000256" key="4">
    <source>
        <dbReference type="ARBA" id="ARBA00022722"/>
    </source>
</evidence>
<dbReference type="InterPro" id="IPR050092">
    <property type="entry name" value="RNase_H"/>
</dbReference>
<evidence type="ECO:0000256" key="8">
    <source>
        <dbReference type="SAM" id="MobiDB-lite"/>
    </source>
</evidence>